<protein>
    <submittedName>
        <fullName evidence="1">Uncharacterized protein</fullName>
    </submittedName>
</protein>
<keyword evidence="2" id="KW-1185">Reference proteome</keyword>
<gene>
    <name evidence="1" type="ORF">AAFF_G00247660</name>
</gene>
<dbReference type="AlphaFoldDB" id="A0AAD7W3L7"/>
<evidence type="ECO:0000313" key="2">
    <source>
        <dbReference type="Proteomes" id="UP001221898"/>
    </source>
</evidence>
<reference evidence="1" key="1">
    <citation type="journal article" date="2023" name="Science">
        <title>Genome structures resolve the early diversification of teleost fishes.</title>
        <authorList>
            <person name="Parey E."/>
            <person name="Louis A."/>
            <person name="Montfort J."/>
            <person name="Bouchez O."/>
            <person name="Roques C."/>
            <person name="Iampietro C."/>
            <person name="Lluch J."/>
            <person name="Castinel A."/>
            <person name="Donnadieu C."/>
            <person name="Desvignes T."/>
            <person name="Floi Bucao C."/>
            <person name="Jouanno E."/>
            <person name="Wen M."/>
            <person name="Mejri S."/>
            <person name="Dirks R."/>
            <person name="Jansen H."/>
            <person name="Henkel C."/>
            <person name="Chen W.J."/>
            <person name="Zahm M."/>
            <person name="Cabau C."/>
            <person name="Klopp C."/>
            <person name="Thompson A.W."/>
            <person name="Robinson-Rechavi M."/>
            <person name="Braasch I."/>
            <person name="Lecointre G."/>
            <person name="Bobe J."/>
            <person name="Postlethwait J.H."/>
            <person name="Berthelot C."/>
            <person name="Roest Crollius H."/>
            <person name="Guiguen Y."/>
        </authorList>
    </citation>
    <scope>NUCLEOTIDE SEQUENCE</scope>
    <source>
        <strain evidence="1">NC1722</strain>
    </source>
</reference>
<organism evidence="1 2">
    <name type="scientific">Aldrovandia affinis</name>
    <dbReference type="NCBI Taxonomy" id="143900"/>
    <lineage>
        <taxon>Eukaryota</taxon>
        <taxon>Metazoa</taxon>
        <taxon>Chordata</taxon>
        <taxon>Craniata</taxon>
        <taxon>Vertebrata</taxon>
        <taxon>Euteleostomi</taxon>
        <taxon>Actinopterygii</taxon>
        <taxon>Neopterygii</taxon>
        <taxon>Teleostei</taxon>
        <taxon>Notacanthiformes</taxon>
        <taxon>Halosauridae</taxon>
        <taxon>Aldrovandia</taxon>
    </lineage>
</organism>
<sequence>MGGFLPLPVWGEFEEETLLISYISPGLSFSRNLQEREDIMPHSRLLRQFSHRFSRFTPVPSPSPRSTLLPAVIEAINRHCFQPLPPPLFFGSVRRVIAIASSADSLRFIAPLIHCCPLAPRHPSPALFPSVFIPPSPPVCASEPLTLVSRAAYPEPSRLVQDTKSLSLSWLHHPRGAAPPIAFSLSPRGSCD</sequence>
<proteinExistence type="predicted"/>
<dbReference type="Proteomes" id="UP001221898">
    <property type="component" value="Unassembled WGS sequence"/>
</dbReference>
<comment type="caution">
    <text evidence="1">The sequence shown here is derived from an EMBL/GenBank/DDBJ whole genome shotgun (WGS) entry which is preliminary data.</text>
</comment>
<accession>A0AAD7W3L7</accession>
<name>A0AAD7W3L7_9TELE</name>
<dbReference type="EMBL" id="JAINUG010000330">
    <property type="protein sequence ID" value="KAJ8378128.1"/>
    <property type="molecule type" value="Genomic_DNA"/>
</dbReference>
<evidence type="ECO:0000313" key="1">
    <source>
        <dbReference type="EMBL" id="KAJ8378128.1"/>
    </source>
</evidence>